<name>A0A368DKP1_9PROT</name>
<dbReference type="InterPro" id="IPR011576">
    <property type="entry name" value="Pyridox_Oxase_N"/>
</dbReference>
<proteinExistence type="predicted"/>
<gene>
    <name evidence="2" type="ORF">DBW71_05725</name>
</gene>
<evidence type="ECO:0000313" key="3">
    <source>
        <dbReference type="Proteomes" id="UP000253570"/>
    </source>
</evidence>
<dbReference type="Pfam" id="PF01243">
    <property type="entry name" value="PNPOx_N"/>
    <property type="match status" value="1"/>
</dbReference>
<organism evidence="2 3">
    <name type="scientific">PS1 clade bacterium</name>
    <dbReference type="NCBI Taxonomy" id="2175152"/>
    <lineage>
        <taxon>Bacteria</taxon>
        <taxon>Pseudomonadati</taxon>
        <taxon>Pseudomonadota</taxon>
        <taxon>Alphaproteobacteria</taxon>
        <taxon>PS1 clade</taxon>
    </lineage>
</organism>
<dbReference type="PANTHER" id="PTHR42815:SF2">
    <property type="entry name" value="FAD-BINDING, PUTATIVE (AFU_ORTHOLOGUE AFUA_6G07600)-RELATED"/>
    <property type="match status" value="1"/>
</dbReference>
<dbReference type="NCBIfam" id="TIGR04025">
    <property type="entry name" value="PPOX_FMN_DR2398"/>
    <property type="match status" value="1"/>
</dbReference>
<dbReference type="InterPro" id="IPR024029">
    <property type="entry name" value="Pyridox_Oxase_FMN-dep"/>
</dbReference>
<feature type="domain" description="Pyridoxamine 5'-phosphate oxidase N-terminal" evidence="1">
    <location>
        <begin position="36"/>
        <end position="147"/>
    </location>
</feature>
<dbReference type="SUPFAM" id="SSF50475">
    <property type="entry name" value="FMN-binding split barrel"/>
    <property type="match status" value="1"/>
</dbReference>
<protein>
    <submittedName>
        <fullName evidence="2">Pyridoxamine 5'-phosphate oxidase family protein</fullName>
    </submittedName>
</protein>
<dbReference type="Proteomes" id="UP000253570">
    <property type="component" value="Unassembled WGS sequence"/>
</dbReference>
<dbReference type="AlphaFoldDB" id="A0A368DKP1"/>
<dbReference type="Gene3D" id="2.30.110.10">
    <property type="entry name" value="Electron Transport, Fmn-binding Protein, Chain A"/>
    <property type="match status" value="1"/>
</dbReference>
<evidence type="ECO:0000313" key="2">
    <source>
        <dbReference type="EMBL" id="RCL72214.1"/>
    </source>
</evidence>
<reference evidence="2 3" key="1">
    <citation type="journal article" date="2018" name="Microbiome">
        <title>Fine metagenomic profile of the Mediterranean stratified and mixed water columns revealed by assembly and recruitment.</title>
        <authorList>
            <person name="Haro-Moreno J.M."/>
            <person name="Lopez-Perez M."/>
            <person name="De La Torre J.R."/>
            <person name="Picazo A."/>
            <person name="Camacho A."/>
            <person name="Rodriguez-Valera F."/>
        </authorList>
    </citation>
    <scope>NUCLEOTIDE SEQUENCE [LARGE SCALE GENOMIC DNA]</scope>
    <source>
        <strain evidence="2">MED-G57</strain>
    </source>
</reference>
<sequence length="201" mass="22831">MNTKNEIDIKTLKKLYSEPRPTSIAKVQYQVDEYSEEYISKSPFLILGTEGDVSPKGDFPGFVKVIDKKTICIPDRSGNNRLDSYINILSNPTVAVMFFIPGISETLRIRGTAEITDNKKLLETMSIKSAIPKTALIVHIKEIYLHCAKAIVRSGIWDQKNIVKNYSTREMFSSHVGKNIDEFSDYYDKSIRSVIDDEGRK</sequence>
<dbReference type="PANTHER" id="PTHR42815">
    <property type="entry name" value="FAD-BINDING, PUTATIVE (AFU_ORTHOLOGUE AFUA_6G07600)-RELATED"/>
    <property type="match status" value="1"/>
</dbReference>
<dbReference type="InterPro" id="IPR012349">
    <property type="entry name" value="Split_barrel_FMN-bd"/>
</dbReference>
<evidence type="ECO:0000259" key="1">
    <source>
        <dbReference type="Pfam" id="PF01243"/>
    </source>
</evidence>
<accession>A0A368DKP1</accession>
<comment type="caution">
    <text evidence="2">The sequence shown here is derived from an EMBL/GenBank/DDBJ whole genome shotgun (WGS) entry which is preliminary data.</text>
</comment>
<dbReference type="EMBL" id="QOQD01000016">
    <property type="protein sequence ID" value="RCL72214.1"/>
    <property type="molecule type" value="Genomic_DNA"/>
</dbReference>